<dbReference type="InterPro" id="IPR014027">
    <property type="entry name" value="UDP-Glc/GDP-Man_DH_C"/>
</dbReference>
<dbReference type="Gene3D" id="1.20.5.100">
    <property type="entry name" value="Cytochrome c1, transmembrane anchor, C-terminal"/>
    <property type="match status" value="1"/>
</dbReference>
<dbReference type="Pfam" id="PF00984">
    <property type="entry name" value="UDPG_MGDP_dh"/>
    <property type="match status" value="1"/>
</dbReference>
<dbReference type="Pfam" id="PF03720">
    <property type="entry name" value="UDPG_MGDP_dh_C"/>
    <property type="match status" value="1"/>
</dbReference>
<evidence type="ECO:0000313" key="10">
    <source>
        <dbReference type="Proteomes" id="UP001597227"/>
    </source>
</evidence>
<evidence type="ECO:0000256" key="3">
    <source>
        <dbReference type="ARBA" id="ARBA00012954"/>
    </source>
</evidence>
<dbReference type="SUPFAM" id="SSF48179">
    <property type="entry name" value="6-phosphogluconate dehydrogenase C-terminal domain-like"/>
    <property type="match status" value="1"/>
</dbReference>
<sequence>MITVIGLGFVGLTTALGFSEKGYSVYGYDIDLRKKEKLTKGTIPFFEPNLDEKLNQHLNKGFKIVDHLQEAVDNSEVIFLCVGTPSKADGSADLRYIFDAVKSITACIKKPDYKVLVLKSTIPPSTTSESIKPFIENLGFKVGIDIGITNNPEFLREGYAWEDFMVPDRIVIGQEEDRSGQIVERIYQSFNAPMYRVSLNTAEFIKYLSNTLLASLISFANEQSLIAKSIGEIDIKKSFQVLHLDKRWFGDPAKMTSYVYPGCGFGGYCLPKDTMALVNQSLKNSYSPELLKGTLKVNETIKAYVVNDIAEKTGEKEPIGVLGLAFKPNSNDIRDTPAKSIIEGLLQKGYQNIIVYDPMAIEEFKEAYNLPIEYSPNLKSLLAKVNHVVILTAWNEFLINKELIEQKNVFDYRYIYD</sequence>
<dbReference type="InterPro" id="IPR001732">
    <property type="entry name" value="UDP-Glc/GDP-Man_DH_N"/>
</dbReference>
<comment type="catalytic activity">
    <reaction evidence="6 7">
        <text>UDP-alpha-D-glucose + 2 NAD(+) + H2O = UDP-alpha-D-glucuronate + 2 NADH + 3 H(+)</text>
        <dbReference type="Rhea" id="RHEA:23596"/>
        <dbReference type="ChEBI" id="CHEBI:15377"/>
        <dbReference type="ChEBI" id="CHEBI:15378"/>
        <dbReference type="ChEBI" id="CHEBI:57540"/>
        <dbReference type="ChEBI" id="CHEBI:57945"/>
        <dbReference type="ChEBI" id="CHEBI:58052"/>
        <dbReference type="ChEBI" id="CHEBI:58885"/>
        <dbReference type="EC" id="1.1.1.22"/>
    </reaction>
</comment>
<dbReference type="InterPro" id="IPR036291">
    <property type="entry name" value="NAD(P)-bd_dom_sf"/>
</dbReference>
<protein>
    <recommendedName>
        <fullName evidence="3 7">UDP-glucose 6-dehydrogenase</fullName>
        <ecNumber evidence="3 7">1.1.1.22</ecNumber>
    </recommendedName>
</protein>
<evidence type="ECO:0000259" key="8">
    <source>
        <dbReference type="SMART" id="SM00984"/>
    </source>
</evidence>
<dbReference type="PANTHER" id="PTHR43750:SF3">
    <property type="entry name" value="UDP-GLUCOSE 6-DEHYDROGENASE TUAD"/>
    <property type="match status" value="1"/>
</dbReference>
<dbReference type="EMBL" id="JBHUEK010000007">
    <property type="protein sequence ID" value="MFD1778035.1"/>
    <property type="molecule type" value="Genomic_DNA"/>
</dbReference>
<dbReference type="Pfam" id="PF03721">
    <property type="entry name" value="UDPG_MGDP_dh_N"/>
    <property type="match status" value="1"/>
</dbReference>
<dbReference type="GO" id="GO:0016491">
    <property type="term" value="F:oxidoreductase activity"/>
    <property type="evidence" value="ECO:0007669"/>
    <property type="project" value="UniProtKB-KW"/>
</dbReference>
<dbReference type="InterPro" id="IPR017476">
    <property type="entry name" value="UDP-Glc/GDP-Man"/>
</dbReference>
<keyword evidence="4 7" id="KW-0560">Oxidoreductase</keyword>
<keyword evidence="5 7" id="KW-0520">NAD</keyword>
<dbReference type="InterPro" id="IPR008927">
    <property type="entry name" value="6-PGluconate_DH-like_C_sf"/>
</dbReference>
<accession>A0ABW4MJH0</accession>
<reference evidence="10" key="1">
    <citation type="journal article" date="2019" name="Int. J. Syst. Evol. Microbiol.">
        <title>The Global Catalogue of Microorganisms (GCM) 10K type strain sequencing project: providing services to taxonomists for standard genome sequencing and annotation.</title>
        <authorList>
            <consortium name="The Broad Institute Genomics Platform"/>
            <consortium name="The Broad Institute Genome Sequencing Center for Infectious Disease"/>
            <person name="Wu L."/>
            <person name="Ma J."/>
        </authorList>
    </citation>
    <scope>NUCLEOTIDE SEQUENCE [LARGE SCALE GENOMIC DNA]</scope>
    <source>
        <strain evidence="10">CCUG 15531</strain>
    </source>
</reference>
<evidence type="ECO:0000256" key="2">
    <source>
        <dbReference type="ARBA" id="ARBA00006601"/>
    </source>
</evidence>
<comment type="similarity">
    <text evidence="2 7">Belongs to the UDP-glucose/GDP-mannose dehydrogenase family.</text>
</comment>
<dbReference type="PANTHER" id="PTHR43750">
    <property type="entry name" value="UDP-GLUCOSE 6-DEHYDROGENASE TUAD"/>
    <property type="match status" value="1"/>
</dbReference>
<dbReference type="SMART" id="SM00984">
    <property type="entry name" value="UDPG_MGDP_dh_C"/>
    <property type="match status" value="1"/>
</dbReference>
<dbReference type="InterPro" id="IPR014026">
    <property type="entry name" value="UDP-Glc/GDP-Man_DH_dimer"/>
</dbReference>
<evidence type="ECO:0000256" key="1">
    <source>
        <dbReference type="ARBA" id="ARBA00004701"/>
    </source>
</evidence>
<dbReference type="NCBIfam" id="TIGR03026">
    <property type="entry name" value="NDP-sugDHase"/>
    <property type="match status" value="1"/>
</dbReference>
<dbReference type="SUPFAM" id="SSF52413">
    <property type="entry name" value="UDP-glucose/GDP-mannose dehydrogenase C-terminal domain"/>
    <property type="match status" value="1"/>
</dbReference>
<dbReference type="InterPro" id="IPR028357">
    <property type="entry name" value="UDPglc_DH_bac"/>
</dbReference>
<dbReference type="PIRSF" id="PIRSF000124">
    <property type="entry name" value="UDPglc_GDPman_dh"/>
    <property type="match status" value="1"/>
</dbReference>
<evidence type="ECO:0000256" key="7">
    <source>
        <dbReference type="PIRNR" id="PIRNR000124"/>
    </source>
</evidence>
<evidence type="ECO:0000256" key="4">
    <source>
        <dbReference type="ARBA" id="ARBA00023002"/>
    </source>
</evidence>
<dbReference type="EC" id="1.1.1.22" evidence="3 7"/>
<evidence type="ECO:0000256" key="5">
    <source>
        <dbReference type="ARBA" id="ARBA00023027"/>
    </source>
</evidence>
<dbReference type="PIRSF" id="PIRSF500134">
    <property type="entry name" value="UDPglc_DH_bac"/>
    <property type="match status" value="1"/>
</dbReference>
<evidence type="ECO:0000313" key="9">
    <source>
        <dbReference type="EMBL" id="MFD1778035.1"/>
    </source>
</evidence>
<keyword evidence="10" id="KW-1185">Reference proteome</keyword>
<dbReference type="RefSeq" id="WP_388035703.1">
    <property type="nucleotide sequence ID" value="NZ_JBHUEK010000007.1"/>
</dbReference>
<gene>
    <name evidence="9" type="ORF">ACFSFW_05095</name>
</gene>
<comment type="caution">
    <text evidence="9">The sequence shown here is derived from an EMBL/GenBank/DDBJ whole genome shotgun (WGS) entry which is preliminary data.</text>
</comment>
<organism evidence="9 10">
    <name type="scientific">Fredinandcohnia salidurans</name>
    <dbReference type="NCBI Taxonomy" id="2595041"/>
    <lineage>
        <taxon>Bacteria</taxon>
        <taxon>Bacillati</taxon>
        <taxon>Bacillota</taxon>
        <taxon>Bacilli</taxon>
        <taxon>Bacillales</taxon>
        <taxon>Bacillaceae</taxon>
        <taxon>Fredinandcohnia</taxon>
    </lineage>
</organism>
<proteinExistence type="inferred from homology"/>
<name>A0ABW4MJH0_9BACI</name>
<evidence type="ECO:0000256" key="6">
    <source>
        <dbReference type="ARBA" id="ARBA00047473"/>
    </source>
</evidence>
<comment type="pathway">
    <text evidence="1">Nucleotide-sugar biosynthesis; UDP-alpha-D-glucuronate biosynthesis; UDP-alpha-D-glucuronate from UDP-alpha-D-glucose: step 1/1.</text>
</comment>
<dbReference type="Gene3D" id="3.40.50.720">
    <property type="entry name" value="NAD(P)-binding Rossmann-like Domain"/>
    <property type="match status" value="2"/>
</dbReference>
<feature type="domain" description="UDP-glucose/GDP-mannose dehydrogenase C-terminal" evidence="8">
    <location>
        <begin position="320"/>
        <end position="417"/>
    </location>
</feature>
<dbReference type="InterPro" id="IPR036220">
    <property type="entry name" value="UDP-Glc/GDP-Man_DH_C_sf"/>
</dbReference>
<dbReference type="SUPFAM" id="SSF51735">
    <property type="entry name" value="NAD(P)-binding Rossmann-fold domains"/>
    <property type="match status" value="1"/>
</dbReference>
<dbReference type="Proteomes" id="UP001597227">
    <property type="component" value="Unassembled WGS sequence"/>
</dbReference>